<keyword evidence="9" id="KW-1185">Reference proteome</keyword>
<dbReference type="SUPFAM" id="SSF56349">
    <property type="entry name" value="DNA breaking-rejoining enzymes"/>
    <property type="match status" value="1"/>
</dbReference>
<dbReference type="GO" id="GO:0006310">
    <property type="term" value="P:DNA recombination"/>
    <property type="evidence" value="ECO:0007669"/>
    <property type="project" value="UniProtKB-KW"/>
</dbReference>
<feature type="domain" description="Tyr recombinase" evidence="6">
    <location>
        <begin position="158"/>
        <end position="356"/>
    </location>
</feature>
<organism evidence="8 9">
    <name type="scientific">Saccharopolyspora phatthalungensis</name>
    <dbReference type="NCBI Taxonomy" id="664693"/>
    <lineage>
        <taxon>Bacteria</taxon>
        <taxon>Bacillati</taxon>
        <taxon>Actinomycetota</taxon>
        <taxon>Actinomycetes</taxon>
        <taxon>Pseudonocardiales</taxon>
        <taxon>Pseudonocardiaceae</taxon>
        <taxon>Saccharopolyspora</taxon>
    </lineage>
</organism>
<dbReference type="EMBL" id="JACHIW010000001">
    <property type="protein sequence ID" value="MBB5155886.1"/>
    <property type="molecule type" value="Genomic_DNA"/>
</dbReference>
<accession>A0A840Q5Z3</accession>
<evidence type="ECO:0000256" key="5">
    <source>
        <dbReference type="PROSITE-ProRule" id="PRU01248"/>
    </source>
</evidence>
<keyword evidence="3 5" id="KW-0238">DNA-binding</keyword>
<dbReference type="GO" id="GO:0015074">
    <property type="term" value="P:DNA integration"/>
    <property type="evidence" value="ECO:0007669"/>
    <property type="project" value="UniProtKB-KW"/>
</dbReference>
<dbReference type="PANTHER" id="PTHR30629:SF2">
    <property type="entry name" value="PROPHAGE INTEGRASE INTS-RELATED"/>
    <property type="match status" value="1"/>
</dbReference>
<comment type="similarity">
    <text evidence="1">Belongs to the 'phage' integrase family.</text>
</comment>
<name>A0A840Q5Z3_9PSEU</name>
<protein>
    <submittedName>
        <fullName evidence="8">Integrase</fullName>
    </submittedName>
</protein>
<proteinExistence type="inferred from homology"/>
<dbReference type="InterPro" id="IPR044068">
    <property type="entry name" value="CB"/>
</dbReference>
<dbReference type="Pfam" id="PF00589">
    <property type="entry name" value="Phage_integrase"/>
    <property type="match status" value="1"/>
</dbReference>
<dbReference type="InterPro" id="IPR004107">
    <property type="entry name" value="Integrase_SAM-like_N"/>
</dbReference>
<evidence type="ECO:0000256" key="4">
    <source>
        <dbReference type="ARBA" id="ARBA00023172"/>
    </source>
</evidence>
<evidence type="ECO:0000256" key="2">
    <source>
        <dbReference type="ARBA" id="ARBA00022908"/>
    </source>
</evidence>
<dbReference type="Pfam" id="PF14659">
    <property type="entry name" value="Phage_int_SAM_3"/>
    <property type="match status" value="1"/>
</dbReference>
<evidence type="ECO:0000256" key="3">
    <source>
        <dbReference type="ARBA" id="ARBA00023125"/>
    </source>
</evidence>
<evidence type="ECO:0000259" key="6">
    <source>
        <dbReference type="PROSITE" id="PS51898"/>
    </source>
</evidence>
<keyword evidence="4" id="KW-0233">DNA recombination</keyword>
<dbReference type="AlphaFoldDB" id="A0A840Q5Z3"/>
<dbReference type="GO" id="GO:0003677">
    <property type="term" value="F:DNA binding"/>
    <property type="evidence" value="ECO:0007669"/>
    <property type="project" value="UniProtKB-UniRule"/>
</dbReference>
<evidence type="ECO:0000313" key="8">
    <source>
        <dbReference type="EMBL" id="MBB5155886.1"/>
    </source>
</evidence>
<dbReference type="InterPro" id="IPR010998">
    <property type="entry name" value="Integrase_recombinase_N"/>
</dbReference>
<dbReference type="Proteomes" id="UP000584374">
    <property type="component" value="Unassembled WGS sequence"/>
</dbReference>
<dbReference type="PANTHER" id="PTHR30629">
    <property type="entry name" value="PROPHAGE INTEGRASE"/>
    <property type="match status" value="1"/>
</dbReference>
<dbReference type="PROSITE" id="PS51900">
    <property type="entry name" value="CB"/>
    <property type="match status" value="1"/>
</dbReference>
<dbReference type="InterPro" id="IPR050808">
    <property type="entry name" value="Phage_Integrase"/>
</dbReference>
<dbReference type="InterPro" id="IPR013762">
    <property type="entry name" value="Integrase-like_cat_sf"/>
</dbReference>
<feature type="domain" description="Core-binding (CB)" evidence="7">
    <location>
        <begin position="58"/>
        <end position="137"/>
    </location>
</feature>
<comment type="caution">
    <text evidence="8">The sequence shown here is derived from an EMBL/GenBank/DDBJ whole genome shotgun (WGS) entry which is preliminary data.</text>
</comment>
<dbReference type="Gene3D" id="1.10.150.130">
    <property type="match status" value="1"/>
</dbReference>
<dbReference type="InterPro" id="IPR002104">
    <property type="entry name" value="Integrase_catalytic"/>
</dbReference>
<sequence length="376" mass="42494">MAWIEGHGAGWRVRYYRPDGTIGSETGYTNPDQARDRAADIEYETRQGTFNDPRKAQTTFGEWTEIWCDAHDVAEGTWAKYNSHLRNHIRPKFADTPLEEITHIKIKQWVKGLRRHLGDATVADIVTLLSMILGEAVEEDYIGKNPCRRLKLNLDPSTPKETASPSVVRRIADRCDPAYGTLIITAAYTGMRWGELAGLQWHNVNLGGNALITVDPDKGALHEIGGRLELGPPKTPASARPIHLPKFLVQLLTEHAARQHHDHVFTGPRDGLLRRANFRDRIWRPAVAGNKKRGWAPIQAGLTFHGLRHTHKTWLNEDHADKALQHQRIGHRMPGVEGIYSHVTQPMIDHMLTALDTRWRRSHHGHGDTDATGDKR</sequence>
<dbReference type="PROSITE" id="PS51898">
    <property type="entry name" value="TYR_RECOMBINASE"/>
    <property type="match status" value="1"/>
</dbReference>
<evidence type="ECO:0000313" key="9">
    <source>
        <dbReference type="Proteomes" id="UP000584374"/>
    </source>
</evidence>
<keyword evidence="2" id="KW-0229">DNA integration</keyword>
<dbReference type="InterPro" id="IPR011010">
    <property type="entry name" value="DNA_brk_join_enz"/>
</dbReference>
<evidence type="ECO:0000256" key="1">
    <source>
        <dbReference type="ARBA" id="ARBA00008857"/>
    </source>
</evidence>
<reference evidence="8 9" key="1">
    <citation type="submission" date="2020-08" db="EMBL/GenBank/DDBJ databases">
        <title>Sequencing the genomes of 1000 actinobacteria strains.</title>
        <authorList>
            <person name="Klenk H.-P."/>
        </authorList>
    </citation>
    <scope>NUCLEOTIDE SEQUENCE [LARGE SCALE GENOMIC DNA]</scope>
    <source>
        <strain evidence="8 9">DSM 45584</strain>
    </source>
</reference>
<gene>
    <name evidence="8" type="ORF">BJ970_003420</name>
</gene>
<evidence type="ECO:0000259" key="7">
    <source>
        <dbReference type="PROSITE" id="PS51900"/>
    </source>
</evidence>
<dbReference type="RefSeq" id="WP_184727145.1">
    <property type="nucleotide sequence ID" value="NZ_JACHIW010000001.1"/>
</dbReference>
<dbReference type="Gene3D" id="1.10.443.10">
    <property type="entry name" value="Intergrase catalytic core"/>
    <property type="match status" value="1"/>
</dbReference>